<accession>A0A929QSB8</accession>
<name>A0A929QSB8_ABIDE</name>
<reference evidence="2" key="1">
    <citation type="submission" date="2020-04" db="EMBL/GenBank/DDBJ databases">
        <title>Deep metagenomics examines the oral microbiome during advanced dental caries in children, revealing novel taxa and co-occurrences with host molecules.</title>
        <authorList>
            <person name="Baker J.L."/>
            <person name="Morton J.T."/>
            <person name="Dinis M."/>
            <person name="Alvarez R."/>
            <person name="Tran N.C."/>
            <person name="Knight R."/>
            <person name="Edlund A."/>
        </authorList>
    </citation>
    <scope>NUCLEOTIDE SEQUENCE</scope>
    <source>
        <strain evidence="2">JCVI_23_bin.16</strain>
    </source>
</reference>
<gene>
    <name evidence="2" type="ORF">HXK00_02825</name>
</gene>
<keyword evidence="1" id="KW-1133">Transmembrane helix</keyword>
<dbReference type="InterPro" id="IPR005325">
    <property type="entry name" value="DUF308_memb"/>
</dbReference>
<dbReference type="EMBL" id="JABZFV010000037">
    <property type="protein sequence ID" value="MBF0934563.1"/>
    <property type="molecule type" value="Genomic_DNA"/>
</dbReference>
<dbReference type="Proteomes" id="UP000757900">
    <property type="component" value="Unassembled WGS sequence"/>
</dbReference>
<feature type="transmembrane region" description="Helical" evidence="1">
    <location>
        <begin position="21"/>
        <end position="43"/>
    </location>
</feature>
<keyword evidence="1" id="KW-0472">Membrane</keyword>
<dbReference type="Pfam" id="PF03729">
    <property type="entry name" value="DUF308"/>
    <property type="match status" value="1"/>
</dbReference>
<evidence type="ECO:0000256" key="1">
    <source>
        <dbReference type="SAM" id="Phobius"/>
    </source>
</evidence>
<evidence type="ECO:0000313" key="2">
    <source>
        <dbReference type="EMBL" id="MBF0934563.1"/>
    </source>
</evidence>
<feature type="transmembrane region" description="Helical" evidence="1">
    <location>
        <begin position="78"/>
        <end position="96"/>
    </location>
</feature>
<proteinExistence type="predicted"/>
<organism evidence="2 3">
    <name type="scientific">Abiotrophia defectiva</name>
    <name type="common">Streptococcus defectivus</name>
    <dbReference type="NCBI Taxonomy" id="46125"/>
    <lineage>
        <taxon>Bacteria</taxon>
        <taxon>Bacillati</taxon>
        <taxon>Bacillota</taxon>
        <taxon>Bacilli</taxon>
        <taxon>Lactobacillales</taxon>
        <taxon>Aerococcaceae</taxon>
        <taxon>Abiotrophia</taxon>
    </lineage>
</organism>
<feature type="transmembrane region" description="Helical" evidence="1">
    <location>
        <begin position="49"/>
        <end position="66"/>
    </location>
</feature>
<protein>
    <submittedName>
        <fullName evidence="2">DUF308 domain-containing protein</fullName>
    </submittedName>
</protein>
<dbReference type="AlphaFoldDB" id="A0A929QSB8"/>
<comment type="caution">
    <text evidence="2">The sequence shown here is derived from an EMBL/GenBank/DDBJ whole genome shotgun (WGS) entry which is preliminary data.</text>
</comment>
<feature type="transmembrane region" description="Helical" evidence="1">
    <location>
        <begin position="108"/>
        <end position="128"/>
    </location>
</feature>
<keyword evidence="1" id="KW-0812">Transmembrane</keyword>
<feature type="transmembrane region" description="Helical" evidence="1">
    <location>
        <begin position="140"/>
        <end position="158"/>
    </location>
</feature>
<sequence>MVKVSSKKFQEALLQKRGFTGYKLIFDGLLTSMVGVFLLWQGAEATRKMLSVFALYLITFGGYNLLTHYLRRVDNRSASFLESLIRIVMGSILLFVNRRTDITVTVPIILVATYQLLMGLIHAITYYLYRKDGILPRGRYLFDAIVLLILGLSTLLDLATNLRVEYIIVGIYLLFYGFSSIRDGLFFESDASRTNLKRRGRVSLPIILVALMPRASLEFLNRHLYDLDYEPQDEFIYREIKNNQKQNLEIFVHVAEEGFEALGHVDVCYQNQVIAYGNYDALSERLMGSIGDGVLFKVSRDLYIEFCKAQGKMTLFGYGLCLSPEQSQALEQEIAKLDAQLVPWQPSDQIIGQGNQAQPMYAYRLQAGTDARFYKFKSSKFKTYFVLSTNCVLLADTLIGRAGTDILSPRGIITPGTYQAYLEREYATPHSLVVSRTIYKEIQNYGDAEQRNQLSS</sequence>
<evidence type="ECO:0000313" key="3">
    <source>
        <dbReference type="Proteomes" id="UP000757900"/>
    </source>
</evidence>